<protein>
    <recommendedName>
        <fullName evidence="4">CARDB domain-containing protein</fullName>
    </recommendedName>
</protein>
<comment type="caution">
    <text evidence="2">The sequence shown here is derived from an EMBL/GenBank/DDBJ whole genome shotgun (WGS) entry which is preliminary data.</text>
</comment>
<sequence length="235" mass="26051">MGETNSFYYKKIGTKDTVTIDTKMMVQQTAEPKPQKITIHVEYEGDKATAFTSDESIAIQVKQPMRIEYDEPEIPKEVNAGDTMSISMNVMNMGKGTVYNVRAELEAPGLVPEGSAFLGNLESGASKKSDLYVFVGTLDTGESNESDAKYGPTSGKITLSYEDEFGEVSSQEFEFSTNINPPIINAPQEEEEEKPETQSQWWISVIILGAVIGAIFGIRYALKRKKQKAKEHENV</sequence>
<dbReference type="STRING" id="270498.CHK_1669"/>
<dbReference type="PANTHER" id="PTHR35902">
    <property type="entry name" value="S-LAYER DOMAIN-LIKE PROTEIN-RELATED"/>
    <property type="match status" value="1"/>
</dbReference>
<keyword evidence="3" id="KW-1185">Reference proteome</keyword>
<dbReference type="Proteomes" id="UP000034076">
    <property type="component" value="Unassembled WGS sequence"/>
</dbReference>
<dbReference type="EMBL" id="LAYJ01000101">
    <property type="protein sequence ID" value="KKI50743.1"/>
    <property type="molecule type" value="Genomic_DNA"/>
</dbReference>
<reference evidence="2 3" key="1">
    <citation type="submission" date="2015-04" db="EMBL/GenBank/DDBJ databases">
        <title>Draft genome sequence of bacteremic isolate Catabacter hongkongensis type strain HKU16T.</title>
        <authorList>
            <person name="Lau S.K."/>
            <person name="Teng J.L."/>
            <person name="Huang Y."/>
            <person name="Curreem S.O."/>
            <person name="Tsui S.K."/>
            <person name="Woo P.C."/>
        </authorList>
    </citation>
    <scope>NUCLEOTIDE SEQUENCE [LARGE SCALE GENOMIC DNA]</scope>
    <source>
        <strain evidence="2 3">HKU16</strain>
    </source>
</reference>
<evidence type="ECO:0008006" key="4">
    <source>
        <dbReference type="Google" id="ProtNLM"/>
    </source>
</evidence>
<proteinExistence type="predicted"/>
<feature type="transmembrane region" description="Helical" evidence="1">
    <location>
        <begin position="201"/>
        <end position="222"/>
    </location>
</feature>
<evidence type="ECO:0000313" key="2">
    <source>
        <dbReference type="EMBL" id="KKI50743.1"/>
    </source>
</evidence>
<name>A0A0M2NEY0_9FIRM</name>
<keyword evidence="1" id="KW-1133">Transmembrane helix</keyword>
<keyword evidence="1" id="KW-0812">Transmembrane</keyword>
<dbReference type="PATRIC" id="fig|270498.16.peg.2732"/>
<keyword evidence="1" id="KW-0472">Membrane</keyword>
<gene>
    <name evidence="2" type="ORF">CHK_1669</name>
</gene>
<accession>A0A0M2NEY0</accession>
<evidence type="ECO:0000256" key="1">
    <source>
        <dbReference type="SAM" id="Phobius"/>
    </source>
</evidence>
<dbReference type="AlphaFoldDB" id="A0A0M2NEY0"/>
<evidence type="ECO:0000313" key="3">
    <source>
        <dbReference type="Proteomes" id="UP000034076"/>
    </source>
</evidence>
<organism evidence="2 3">
    <name type="scientific">Christensenella hongkongensis</name>
    <dbReference type="NCBI Taxonomy" id="270498"/>
    <lineage>
        <taxon>Bacteria</taxon>
        <taxon>Bacillati</taxon>
        <taxon>Bacillota</taxon>
        <taxon>Clostridia</taxon>
        <taxon>Christensenellales</taxon>
        <taxon>Christensenellaceae</taxon>
        <taxon>Christensenella</taxon>
    </lineage>
</organism>